<evidence type="ECO:0000313" key="1">
    <source>
        <dbReference type="EMBL" id="OGM26730.1"/>
    </source>
</evidence>
<protein>
    <recommendedName>
        <fullName evidence="3">HPr kinase/phosphorylase C-terminal domain-containing protein</fullName>
    </recommendedName>
</protein>
<reference evidence="1 2" key="1">
    <citation type="journal article" date="2016" name="Nat. Commun.">
        <title>Thousands of microbial genomes shed light on interconnected biogeochemical processes in an aquifer system.</title>
        <authorList>
            <person name="Anantharaman K."/>
            <person name="Brown C.T."/>
            <person name="Hug L.A."/>
            <person name="Sharon I."/>
            <person name="Castelle C.J."/>
            <person name="Probst A.J."/>
            <person name="Thomas B.C."/>
            <person name="Singh A."/>
            <person name="Wilkins M.J."/>
            <person name="Karaoz U."/>
            <person name="Brodie E.L."/>
            <person name="Williams K.H."/>
            <person name="Hubbard S.S."/>
            <person name="Banfield J.F."/>
        </authorList>
    </citation>
    <scope>NUCLEOTIDE SEQUENCE [LARGE SCALE GENOMIC DNA]</scope>
</reference>
<dbReference type="EMBL" id="MGGI01000011">
    <property type="protein sequence ID" value="OGM26730.1"/>
    <property type="molecule type" value="Genomic_DNA"/>
</dbReference>
<sequence>MLIISSGGVNISISCSQSLYIMLIGSEFMRSYIPGVESLIEKIANSKFTLEITESPSVSFTFFGNTALLKGKVGENLSIEDIVTVIDYCLEYLRQKIGIYCVHGSAVNYKGLGILILGGVSGLGKTTLALNLCTEKKAAFIGDEKILLQNDRLIGGVKRIVYNKQWLYKSTPKEKIKNMHIEDKETKLELVIQPNIFSKGKGIEIDLLDKLKANFHIYEEMSRKIRGVSRRISNFTYPLMSLDSYEISKKRSEYAKSLSENVPFYSIKGNINEVMNQIVDILSKN</sequence>
<organism evidence="1 2">
    <name type="scientific">Candidatus Woesebacteria bacterium RIFCSPHIGHO2_01_FULL_39_28</name>
    <dbReference type="NCBI Taxonomy" id="1802496"/>
    <lineage>
        <taxon>Bacteria</taxon>
        <taxon>Candidatus Woeseibacteriota</taxon>
    </lineage>
</organism>
<evidence type="ECO:0000313" key="2">
    <source>
        <dbReference type="Proteomes" id="UP000178851"/>
    </source>
</evidence>
<name>A0A1F7YHS1_9BACT</name>
<proteinExistence type="predicted"/>
<dbReference type="Proteomes" id="UP000178851">
    <property type="component" value="Unassembled WGS sequence"/>
</dbReference>
<dbReference type="SUPFAM" id="SSF53795">
    <property type="entry name" value="PEP carboxykinase-like"/>
    <property type="match status" value="1"/>
</dbReference>
<accession>A0A1F7YHS1</accession>
<dbReference type="InterPro" id="IPR027417">
    <property type="entry name" value="P-loop_NTPase"/>
</dbReference>
<dbReference type="Gene3D" id="3.40.50.300">
    <property type="entry name" value="P-loop containing nucleotide triphosphate hydrolases"/>
    <property type="match status" value="1"/>
</dbReference>
<gene>
    <name evidence="1" type="ORF">A2627_04100</name>
</gene>
<evidence type="ECO:0008006" key="3">
    <source>
        <dbReference type="Google" id="ProtNLM"/>
    </source>
</evidence>
<dbReference type="AlphaFoldDB" id="A0A1F7YHS1"/>
<comment type="caution">
    <text evidence="1">The sequence shown here is derived from an EMBL/GenBank/DDBJ whole genome shotgun (WGS) entry which is preliminary data.</text>
</comment>